<dbReference type="Proteomes" id="UP000233398">
    <property type="component" value="Unassembled WGS sequence"/>
</dbReference>
<organism evidence="4 5">
    <name type="scientific">Rhodohalobacter barkolensis</name>
    <dbReference type="NCBI Taxonomy" id="2053187"/>
    <lineage>
        <taxon>Bacteria</taxon>
        <taxon>Pseudomonadati</taxon>
        <taxon>Balneolota</taxon>
        <taxon>Balneolia</taxon>
        <taxon>Balneolales</taxon>
        <taxon>Balneolaceae</taxon>
        <taxon>Rhodohalobacter</taxon>
    </lineage>
</organism>
<reference evidence="4 5" key="1">
    <citation type="submission" date="2017-11" db="EMBL/GenBank/DDBJ databases">
        <title>Rhodohalobacter 15182 sp. nov., isolated from a salt lake.</title>
        <authorList>
            <person name="Han S."/>
        </authorList>
    </citation>
    <scope>NUCLEOTIDE SEQUENCE [LARGE SCALE GENOMIC DNA]</scope>
    <source>
        <strain evidence="4 5">15182</strain>
    </source>
</reference>
<sequence length="239" mass="25796">MTYQESSILITGASQGIGRSISIAFAAATDRPLLLLARNLENLNETKQLCEQAGAKQVAVLACDATDEEAMKSLELPDGIAHPGTLINNAGSFLYKAVTDTTNSEFQNQIDINLFTAVNTVNRFLPTLREMDRSLIINICSVGSLRGLADSGAYASAKHALLGYTRSLRDELQITNVGVTAINLGQTHSTSWDESSMSPERLINPTDVAKILVTLASLSPRSLVEEIIIQPQHGRVEPM</sequence>
<evidence type="ECO:0000256" key="3">
    <source>
        <dbReference type="RuleBase" id="RU000363"/>
    </source>
</evidence>
<dbReference type="PRINTS" id="PR00081">
    <property type="entry name" value="GDHRDH"/>
</dbReference>
<evidence type="ECO:0000313" key="5">
    <source>
        <dbReference type="Proteomes" id="UP000233398"/>
    </source>
</evidence>
<dbReference type="RefSeq" id="WP_101071979.1">
    <property type="nucleotide sequence ID" value="NZ_PISP01000001.1"/>
</dbReference>
<dbReference type="PROSITE" id="PS00061">
    <property type="entry name" value="ADH_SHORT"/>
    <property type="match status" value="1"/>
</dbReference>
<protein>
    <submittedName>
        <fullName evidence="4">SDR family oxidoreductase</fullName>
    </submittedName>
</protein>
<dbReference type="EMBL" id="PISP01000001">
    <property type="protein sequence ID" value="PKD44689.1"/>
    <property type="molecule type" value="Genomic_DNA"/>
</dbReference>
<dbReference type="AlphaFoldDB" id="A0A2N0VKK4"/>
<dbReference type="InterPro" id="IPR036291">
    <property type="entry name" value="NAD(P)-bd_dom_sf"/>
</dbReference>
<evidence type="ECO:0000256" key="2">
    <source>
        <dbReference type="ARBA" id="ARBA00023002"/>
    </source>
</evidence>
<dbReference type="Pfam" id="PF00106">
    <property type="entry name" value="adh_short"/>
    <property type="match status" value="1"/>
</dbReference>
<dbReference type="PANTHER" id="PTHR44196:SF1">
    <property type="entry name" value="DEHYDROGENASE_REDUCTASE SDR FAMILY MEMBER 7B"/>
    <property type="match status" value="1"/>
</dbReference>
<dbReference type="PRINTS" id="PR00080">
    <property type="entry name" value="SDRFAMILY"/>
</dbReference>
<dbReference type="PANTHER" id="PTHR44196">
    <property type="entry name" value="DEHYDROGENASE/REDUCTASE SDR FAMILY MEMBER 7B"/>
    <property type="match status" value="1"/>
</dbReference>
<keyword evidence="5" id="KW-1185">Reference proteome</keyword>
<evidence type="ECO:0000256" key="1">
    <source>
        <dbReference type="ARBA" id="ARBA00006484"/>
    </source>
</evidence>
<gene>
    <name evidence="4" type="ORF">CWD77_04285</name>
</gene>
<comment type="similarity">
    <text evidence="1 3">Belongs to the short-chain dehydrogenases/reductases (SDR) family.</text>
</comment>
<evidence type="ECO:0000313" key="4">
    <source>
        <dbReference type="EMBL" id="PKD44689.1"/>
    </source>
</evidence>
<comment type="caution">
    <text evidence="4">The sequence shown here is derived from an EMBL/GenBank/DDBJ whole genome shotgun (WGS) entry which is preliminary data.</text>
</comment>
<dbReference type="OrthoDB" id="9810734at2"/>
<dbReference type="CDD" id="cd05233">
    <property type="entry name" value="SDR_c"/>
    <property type="match status" value="1"/>
</dbReference>
<dbReference type="InterPro" id="IPR020904">
    <property type="entry name" value="Sc_DH/Rdtase_CS"/>
</dbReference>
<proteinExistence type="inferred from homology"/>
<dbReference type="GO" id="GO:0016020">
    <property type="term" value="C:membrane"/>
    <property type="evidence" value="ECO:0007669"/>
    <property type="project" value="TreeGrafter"/>
</dbReference>
<accession>A0A2N0VKK4</accession>
<dbReference type="Gene3D" id="3.40.50.720">
    <property type="entry name" value="NAD(P)-binding Rossmann-like Domain"/>
    <property type="match status" value="1"/>
</dbReference>
<keyword evidence="2" id="KW-0560">Oxidoreductase</keyword>
<dbReference type="SUPFAM" id="SSF51735">
    <property type="entry name" value="NAD(P)-binding Rossmann-fold domains"/>
    <property type="match status" value="1"/>
</dbReference>
<name>A0A2N0VKK4_9BACT</name>
<dbReference type="GO" id="GO:0016491">
    <property type="term" value="F:oxidoreductase activity"/>
    <property type="evidence" value="ECO:0007669"/>
    <property type="project" value="UniProtKB-KW"/>
</dbReference>
<dbReference type="InterPro" id="IPR002347">
    <property type="entry name" value="SDR_fam"/>
</dbReference>